<evidence type="ECO:0000313" key="2">
    <source>
        <dbReference type="EMBL" id="GLS64262.1"/>
    </source>
</evidence>
<proteinExistence type="predicted"/>
<protein>
    <submittedName>
        <fullName evidence="1">Uncharacterized protein</fullName>
    </submittedName>
</protein>
<dbReference type="RefSeq" id="WP_147028952.1">
    <property type="nucleotide sequence ID" value="NZ_BJZU01000159.1"/>
</dbReference>
<dbReference type="Proteomes" id="UP000321960">
    <property type="component" value="Unassembled WGS sequence"/>
</dbReference>
<keyword evidence="4" id="KW-1185">Reference proteome</keyword>
<sequence>MQKPQRHLDPERIAELTPRGGLQAAEFEDRRLGRLSTVSTSVIYTDAASGAVLLSNRFASRAEAVSQINFYRSTFQDVKARRRAFRVV</sequence>
<reference evidence="4" key="2">
    <citation type="journal article" date="2019" name="Int. J. Syst. Evol. Microbiol.">
        <title>The Global Catalogue of Microorganisms (GCM) 10K type strain sequencing project: providing services to taxonomists for standard genome sequencing and annotation.</title>
        <authorList>
            <consortium name="The Broad Institute Genomics Platform"/>
            <consortium name="The Broad Institute Genome Sequencing Center for Infectious Disease"/>
            <person name="Wu L."/>
            <person name="Ma J."/>
        </authorList>
    </citation>
    <scope>NUCLEOTIDE SEQUENCE [LARGE SCALE GENOMIC DNA]</scope>
    <source>
        <strain evidence="4">NBRC 107715</strain>
    </source>
</reference>
<reference evidence="1 3" key="3">
    <citation type="submission" date="2019-07" db="EMBL/GenBank/DDBJ databases">
        <title>Whole genome shotgun sequence of Methylobacterium oxalidis NBRC 107715.</title>
        <authorList>
            <person name="Hosoyama A."/>
            <person name="Uohara A."/>
            <person name="Ohji S."/>
            <person name="Ichikawa N."/>
        </authorList>
    </citation>
    <scope>NUCLEOTIDE SEQUENCE [LARGE SCALE GENOMIC DNA]</scope>
    <source>
        <strain evidence="1 3">NBRC 107715</strain>
    </source>
</reference>
<dbReference type="Proteomes" id="UP001156856">
    <property type="component" value="Unassembled WGS sequence"/>
</dbReference>
<comment type="caution">
    <text evidence="1">The sequence shown here is derived from an EMBL/GenBank/DDBJ whole genome shotgun (WGS) entry which is preliminary data.</text>
</comment>
<accession>A0A512JC25</accession>
<evidence type="ECO:0000313" key="4">
    <source>
        <dbReference type="Proteomes" id="UP001156856"/>
    </source>
</evidence>
<dbReference type="EMBL" id="BSPK01000034">
    <property type="protein sequence ID" value="GLS64262.1"/>
    <property type="molecule type" value="Genomic_DNA"/>
</dbReference>
<evidence type="ECO:0000313" key="1">
    <source>
        <dbReference type="EMBL" id="GEP07514.1"/>
    </source>
</evidence>
<reference evidence="2" key="1">
    <citation type="journal article" date="2014" name="Int. J. Syst. Evol. Microbiol.">
        <title>Complete genome of a new Firmicutes species belonging to the dominant human colonic microbiota ('Ruminococcus bicirculans') reveals two chromosomes and a selective capacity to utilize plant glucans.</title>
        <authorList>
            <consortium name="NISC Comparative Sequencing Program"/>
            <person name="Wegmann U."/>
            <person name="Louis P."/>
            <person name="Goesmann A."/>
            <person name="Henrissat B."/>
            <person name="Duncan S.H."/>
            <person name="Flint H.J."/>
        </authorList>
    </citation>
    <scope>NUCLEOTIDE SEQUENCE</scope>
    <source>
        <strain evidence="2">NBRC 107715</strain>
    </source>
</reference>
<dbReference type="AlphaFoldDB" id="A0A512JC25"/>
<name>A0A512JC25_9HYPH</name>
<dbReference type="OrthoDB" id="9893541at2"/>
<evidence type="ECO:0000313" key="3">
    <source>
        <dbReference type="Proteomes" id="UP000321960"/>
    </source>
</evidence>
<dbReference type="EMBL" id="BJZU01000159">
    <property type="protein sequence ID" value="GEP07514.1"/>
    <property type="molecule type" value="Genomic_DNA"/>
</dbReference>
<organism evidence="1 3">
    <name type="scientific">Methylobacterium oxalidis</name>
    <dbReference type="NCBI Taxonomy" id="944322"/>
    <lineage>
        <taxon>Bacteria</taxon>
        <taxon>Pseudomonadati</taxon>
        <taxon>Pseudomonadota</taxon>
        <taxon>Alphaproteobacteria</taxon>
        <taxon>Hyphomicrobiales</taxon>
        <taxon>Methylobacteriaceae</taxon>
        <taxon>Methylobacterium</taxon>
    </lineage>
</organism>
<gene>
    <name evidence="2" type="ORF">GCM10007888_26430</name>
    <name evidence="1" type="ORF">MOX02_55520</name>
</gene>
<reference evidence="2" key="4">
    <citation type="submission" date="2023-01" db="EMBL/GenBank/DDBJ databases">
        <title>Draft genome sequence of Methylobacterium oxalidis strain NBRC 107715.</title>
        <authorList>
            <person name="Sun Q."/>
            <person name="Mori K."/>
        </authorList>
    </citation>
    <scope>NUCLEOTIDE SEQUENCE</scope>
    <source>
        <strain evidence="2">NBRC 107715</strain>
    </source>
</reference>